<reference evidence="4" key="1">
    <citation type="submission" date="2025-08" db="UniProtKB">
        <authorList>
            <consortium name="RefSeq"/>
        </authorList>
    </citation>
    <scope>IDENTIFICATION</scope>
    <source>
        <tissue evidence="4">Whole body</tissue>
    </source>
</reference>
<dbReference type="Pfam" id="PF15061">
    <property type="entry name" value="MITRAC7_Phoenixin"/>
    <property type="match status" value="1"/>
</dbReference>
<proteinExistence type="predicted"/>
<evidence type="ECO:0000313" key="3">
    <source>
        <dbReference type="Proteomes" id="UP000694925"/>
    </source>
</evidence>
<accession>A0AAJ7N8T1</accession>
<keyword evidence="3" id="KW-1185">Reference proteome</keyword>
<name>A0AAJ7N8T1_9HYME</name>
<dbReference type="InterPro" id="IPR027917">
    <property type="entry name" value="MITRAC7/Phoenixin"/>
</dbReference>
<dbReference type="GeneID" id="108626443"/>
<dbReference type="GO" id="GO:0033617">
    <property type="term" value="P:mitochondrial respiratory chain complex IV assembly"/>
    <property type="evidence" value="ECO:0007669"/>
    <property type="project" value="InterPro"/>
</dbReference>
<dbReference type="AlphaFoldDB" id="A0AAJ7N8T1"/>
<sequence length="65" mass="7363">MRLTGWRYGVFIGTYVGIIGIASYFIIISPIINPEPYLRIREEVAASQSRKKQKSTEETSKNVNA</sequence>
<feature type="region of interest" description="Disordered" evidence="1">
    <location>
        <begin position="45"/>
        <end position="65"/>
    </location>
</feature>
<dbReference type="GO" id="GO:0005739">
    <property type="term" value="C:mitochondrion"/>
    <property type="evidence" value="ECO:0007669"/>
    <property type="project" value="GOC"/>
</dbReference>
<gene>
    <name evidence="4" type="primary">LOC108626443</name>
</gene>
<evidence type="ECO:0000256" key="2">
    <source>
        <dbReference type="SAM" id="Phobius"/>
    </source>
</evidence>
<dbReference type="GO" id="GO:0016020">
    <property type="term" value="C:membrane"/>
    <property type="evidence" value="ECO:0007669"/>
    <property type="project" value="InterPro"/>
</dbReference>
<dbReference type="RefSeq" id="XP_017882592.1">
    <property type="nucleotide sequence ID" value="XM_018027103.2"/>
</dbReference>
<keyword evidence="2" id="KW-0472">Membrane</keyword>
<feature type="compositionally biased region" description="Basic and acidic residues" evidence="1">
    <location>
        <begin position="54"/>
        <end position="65"/>
    </location>
</feature>
<keyword evidence="2" id="KW-1133">Transmembrane helix</keyword>
<protein>
    <submittedName>
        <fullName evidence="4">Uncharacterized protein LOC108626443</fullName>
    </submittedName>
</protein>
<organism evidence="3 4">
    <name type="scientific">Ceratina calcarata</name>
    <dbReference type="NCBI Taxonomy" id="156304"/>
    <lineage>
        <taxon>Eukaryota</taxon>
        <taxon>Metazoa</taxon>
        <taxon>Ecdysozoa</taxon>
        <taxon>Arthropoda</taxon>
        <taxon>Hexapoda</taxon>
        <taxon>Insecta</taxon>
        <taxon>Pterygota</taxon>
        <taxon>Neoptera</taxon>
        <taxon>Endopterygota</taxon>
        <taxon>Hymenoptera</taxon>
        <taxon>Apocrita</taxon>
        <taxon>Aculeata</taxon>
        <taxon>Apoidea</taxon>
        <taxon>Anthophila</taxon>
        <taxon>Apidae</taxon>
        <taxon>Ceratina</taxon>
        <taxon>Zadontomerus</taxon>
    </lineage>
</organism>
<feature type="transmembrane region" description="Helical" evidence="2">
    <location>
        <begin position="6"/>
        <end position="32"/>
    </location>
</feature>
<keyword evidence="2" id="KW-0812">Transmembrane</keyword>
<evidence type="ECO:0000313" key="4">
    <source>
        <dbReference type="RefSeq" id="XP_017882592.1"/>
    </source>
</evidence>
<dbReference type="Proteomes" id="UP000694925">
    <property type="component" value="Unplaced"/>
</dbReference>
<evidence type="ECO:0000256" key="1">
    <source>
        <dbReference type="SAM" id="MobiDB-lite"/>
    </source>
</evidence>
<dbReference type="KEGG" id="ccal:108626443"/>